<organism evidence="3 4">
    <name type="scientific">Glossina palpalis gambiensis</name>
    <dbReference type="NCBI Taxonomy" id="67801"/>
    <lineage>
        <taxon>Eukaryota</taxon>
        <taxon>Metazoa</taxon>
        <taxon>Ecdysozoa</taxon>
        <taxon>Arthropoda</taxon>
        <taxon>Hexapoda</taxon>
        <taxon>Insecta</taxon>
        <taxon>Pterygota</taxon>
        <taxon>Neoptera</taxon>
        <taxon>Endopterygota</taxon>
        <taxon>Diptera</taxon>
        <taxon>Brachycera</taxon>
        <taxon>Muscomorpha</taxon>
        <taxon>Hippoboscoidea</taxon>
        <taxon>Glossinidae</taxon>
        <taxon>Glossina</taxon>
    </lineage>
</organism>
<name>A0A1B0ATA1_9MUSC</name>
<evidence type="ECO:0000256" key="2">
    <source>
        <dbReference type="ARBA" id="ARBA00022946"/>
    </source>
</evidence>
<evidence type="ECO:0000313" key="4">
    <source>
        <dbReference type="Proteomes" id="UP000092460"/>
    </source>
</evidence>
<dbReference type="InterPro" id="IPR038538">
    <property type="entry name" value="MTERF_sf"/>
</dbReference>
<accession>A0A1B0ATA1</accession>
<proteinExistence type="inferred from homology"/>
<dbReference type="AlphaFoldDB" id="A0A1B0ATA1"/>
<dbReference type="SMART" id="SM00733">
    <property type="entry name" value="Mterf"/>
    <property type="match status" value="4"/>
</dbReference>
<dbReference type="GO" id="GO:0061668">
    <property type="term" value="P:mitochondrial ribosome assembly"/>
    <property type="evidence" value="ECO:0007669"/>
    <property type="project" value="TreeGrafter"/>
</dbReference>
<dbReference type="VEuPathDB" id="VectorBase:GPPI007791"/>
<sequence>MLRYKFLKFLKSPKTCVNLKVFSVNLTQSSSEHINDDKSKFLSEEHIAEAVKLSPALFTVPLETWRTAHETFLNHGLSTQNFLQIATGNPKVLMRSPKKVIEALEFWRTCQFGEYFLFLLITKYPELLDVNDQQKLLRHISFLKSYVNTDKNVWKLLMTCPSLMQDSVKNIEARMSYFKDVMALEIPEVIKSEALTKPLEEIKCRHIFLKRLCLFKPRPKKVDPDEFTDNPRLYKITDTSDKTFATKICHVTAEEYESFKILFHREMQRKEEENENEDLLSDDDDN</sequence>
<evidence type="ECO:0000256" key="1">
    <source>
        <dbReference type="ARBA" id="ARBA00007692"/>
    </source>
</evidence>
<keyword evidence="2" id="KW-0809">Transit peptide</keyword>
<dbReference type="EMBL" id="JXJN01003215">
    <property type="status" value="NOT_ANNOTATED_CDS"/>
    <property type="molecule type" value="Genomic_DNA"/>
</dbReference>
<reference evidence="4" key="1">
    <citation type="submission" date="2015-01" db="EMBL/GenBank/DDBJ databases">
        <authorList>
            <person name="Aksoy S."/>
            <person name="Warren W."/>
            <person name="Wilson R.K."/>
        </authorList>
    </citation>
    <scope>NUCLEOTIDE SEQUENCE [LARGE SCALE GENOMIC DNA]</scope>
    <source>
        <strain evidence="4">IAEA</strain>
    </source>
</reference>
<dbReference type="Proteomes" id="UP000092460">
    <property type="component" value="Unassembled WGS sequence"/>
</dbReference>
<evidence type="ECO:0008006" key="5">
    <source>
        <dbReference type="Google" id="ProtNLM"/>
    </source>
</evidence>
<dbReference type="GO" id="GO:0005739">
    <property type="term" value="C:mitochondrion"/>
    <property type="evidence" value="ECO:0007669"/>
    <property type="project" value="TreeGrafter"/>
</dbReference>
<dbReference type="EnsemblMetazoa" id="GPPI007791-RA">
    <property type="protein sequence ID" value="GPPI007791-PA"/>
    <property type="gene ID" value="GPPI007791"/>
</dbReference>
<dbReference type="Gene3D" id="1.25.70.10">
    <property type="entry name" value="Transcription termination factor 3, mitochondrial"/>
    <property type="match status" value="1"/>
</dbReference>
<dbReference type="GO" id="GO:0003676">
    <property type="term" value="F:nucleic acid binding"/>
    <property type="evidence" value="ECO:0007669"/>
    <property type="project" value="InterPro"/>
</dbReference>
<dbReference type="Pfam" id="PF02536">
    <property type="entry name" value="mTERF"/>
    <property type="match status" value="1"/>
</dbReference>
<dbReference type="GO" id="GO:0006390">
    <property type="term" value="P:mitochondrial transcription"/>
    <property type="evidence" value="ECO:0007669"/>
    <property type="project" value="TreeGrafter"/>
</dbReference>
<dbReference type="InterPro" id="IPR003690">
    <property type="entry name" value="MTERF"/>
</dbReference>
<dbReference type="PANTHER" id="PTHR13068">
    <property type="entry name" value="CGI-12 PROTEIN-RELATED"/>
    <property type="match status" value="1"/>
</dbReference>
<dbReference type="STRING" id="67801.A0A1B0ATA1"/>
<reference evidence="3" key="2">
    <citation type="submission" date="2020-05" db="UniProtKB">
        <authorList>
            <consortium name="EnsemblMetazoa"/>
        </authorList>
    </citation>
    <scope>IDENTIFICATION</scope>
    <source>
        <strain evidence="3">IAEA</strain>
    </source>
</reference>
<keyword evidence="4" id="KW-1185">Reference proteome</keyword>
<comment type="similarity">
    <text evidence="1">Belongs to the mTERF family.</text>
</comment>
<evidence type="ECO:0000313" key="3">
    <source>
        <dbReference type="EnsemblMetazoa" id="GPPI007791-PA"/>
    </source>
</evidence>
<protein>
    <recommendedName>
        <fullName evidence="5">mTERF domain-containing protein 2</fullName>
    </recommendedName>
</protein>
<dbReference type="PANTHER" id="PTHR13068:SF203">
    <property type="entry name" value="TRANSCRIPTION TERMINATION FACTOR 4, MITOCHONDRIAL"/>
    <property type="match status" value="1"/>
</dbReference>